<dbReference type="GO" id="GO:0019805">
    <property type="term" value="P:quinolinate biosynthetic process"/>
    <property type="evidence" value="ECO:0007669"/>
    <property type="project" value="UniProtKB-UniRule"/>
</dbReference>
<feature type="binding site" evidence="4">
    <location>
        <position position="233"/>
    </location>
    <ligand>
        <name>pyridoxal 5'-phosphate</name>
        <dbReference type="ChEBI" id="CHEBI:597326"/>
    </ligand>
</feature>
<dbReference type="GeneID" id="20084538"/>
<comment type="pathway">
    <text evidence="4 5">Amino-acid degradation; L-kynurenine degradation; L-alanine and anthranilate from L-kynurenine: step 1/1.</text>
</comment>
<dbReference type="UniPathway" id="UPA00334">
    <property type="reaction ID" value="UER00455"/>
</dbReference>
<dbReference type="PANTHER" id="PTHR14084">
    <property type="entry name" value="KYNURENINASE"/>
    <property type="match status" value="1"/>
</dbReference>
<feature type="binding site" evidence="4">
    <location>
        <position position="263"/>
    </location>
    <ligand>
        <name>pyridoxal 5'-phosphate</name>
        <dbReference type="ChEBI" id="CHEBI:597326"/>
    </ligand>
</feature>
<feature type="domain" description="Aminotransferase class V" evidence="6">
    <location>
        <begin position="124"/>
        <end position="307"/>
    </location>
</feature>
<dbReference type="InterPro" id="IPR015421">
    <property type="entry name" value="PyrdxlP-dep_Trfase_major"/>
</dbReference>
<comment type="catalytic activity">
    <reaction evidence="5">
        <text>3-hydroxy-L-kynurenine + H2O = 3-hydroxyanthranilate + L-alanine + H(+)</text>
        <dbReference type="Rhea" id="RHEA:25143"/>
        <dbReference type="ChEBI" id="CHEBI:15377"/>
        <dbReference type="ChEBI" id="CHEBI:15378"/>
        <dbReference type="ChEBI" id="CHEBI:36559"/>
        <dbReference type="ChEBI" id="CHEBI:57972"/>
        <dbReference type="ChEBI" id="CHEBI:58125"/>
        <dbReference type="EC" id="3.7.1.3"/>
    </reaction>
</comment>
<dbReference type="Gene3D" id="3.40.640.10">
    <property type="entry name" value="Type I PLP-dependent aspartate aminotransferase-like (Major domain)"/>
    <property type="match status" value="1"/>
</dbReference>
<name>A0A024U374_9STRA</name>
<evidence type="ECO:0000256" key="2">
    <source>
        <dbReference type="ARBA" id="ARBA00022801"/>
    </source>
</evidence>
<dbReference type="GO" id="GO:0019441">
    <property type="term" value="P:L-tryptophan catabolic process to kynurenine"/>
    <property type="evidence" value="ECO:0007669"/>
    <property type="project" value="TreeGrafter"/>
</dbReference>
<comment type="pathway">
    <text evidence="4 5">Cofactor biosynthesis; NAD(+) biosynthesis; quinolinate from L-kynurenine: step 2/3.</text>
</comment>
<dbReference type="AlphaFoldDB" id="A0A024U374"/>
<comment type="function">
    <text evidence="4 5">Catalyzes the cleavage of L-kynurenine (L-Kyn) and L-3-hydroxykynurenine (L-3OHKyn) into anthranilic acid (AA) and 3-hydroxyanthranilic acid (3-OHAA), respectively.</text>
</comment>
<dbReference type="SUPFAM" id="SSF53383">
    <property type="entry name" value="PLP-dependent transferases"/>
    <property type="match status" value="1"/>
</dbReference>
<dbReference type="OrthoDB" id="5978656at2759"/>
<protein>
    <recommendedName>
        <fullName evidence="4 5">Kynureninase</fullName>
        <ecNumber evidence="4 5">3.7.1.3</ecNumber>
    </recommendedName>
    <alternativeName>
        <fullName evidence="4">L-kynurenine hydrolase</fullName>
    </alternativeName>
</protein>
<dbReference type="PIRSF" id="PIRSF038800">
    <property type="entry name" value="KYNU"/>
    <property type="match status" value="1"/>
</dbReference>
<evidence type="ECO:0000256" key="3">
    <source>
        <dbReference type="ARBA" id="ARBA00022898"/>
    </source>
</evidence>
<dbReference type="InterPro" id="IPR000192">
    <property type="entry name" value="Aminotrans_V_dom"/>
</dbReference>
<feature type="modified residue" description="N6-(pyridoxal phosphate)lysine" evidence="4">
    <location>
        <position position="234"/>
    </location>
</feature>
<dbReference type="GO" id="GO:0043420">
    <property type="term" value="P:anthranilate metabolic process"/>
    <property type="evidence" value="ECO:0007669"/>
    <property type="project" value="UniProtKB-UniRule"/>
</dbReference>
<comment type="catalytic activity">
    <reaction evidence="4 5">
        <text>L-kynurenine + H2O = anthranilate + L-alanine + H(+)</text>
        <dbReference type="Rhea" id="RHEA:16813"/>
        <dbReference type="ChEBI" id="CHEBI:15377"/>
        <dbReference type="ChEBI" id="CHEBI:15378"/>
        <dbReference type="ChEBI" id="CHEBI:16567"/>
        <dbReference type="ChEBI" id="CHEBI:57959"/>
        <dbReference type="ChEBI" id="CHEBI:57972"/>
        <dbReference type="EC" id="3.7.1.3"/>
    </reaction>
</comment>
<dbReference type="STRING" id="157072.A0A024U374"/>
<comment type="similarity">
    <text evidence="4 5">Belongs to the kynureninase family.</text>
</comment>
<dbReference type="eggNOG" id="KOG3846">
    <property type="taxonomic scope" value="Eukaryota"/>
</dbReference>
<comment type="cofactor">
    <cofactor evidence="4 5">
        <name>pyridoxal 5'-phosphate</name>
        <dbReference type="ChEBI" id="CHEBI:597326"/>
    </cofactor>
</comment>
<comment type="subcellular location">
    <subcellularLocation>
        <location evidence="4 5">Cytoplasm</location>
    </subcellularLocation>
</comment>
<evidence type="ECO:0000313" key="7">
    <source>
        <dbReference type="EMBL" id="ETW00058.1"/>
    </source>
</evidence>
<accession>A0A024U374</accession>
<keyword evidence="4 5" id="KW-0963">Cytoplasm</keyword>
<evidence type="ECO:0000256" key="4">
    <source>
        <dbReference type="HAMAP-Rule" id="MF_03017"/>
    </source>
</evidence>
<dbReference type="GO" id="GO:0097053">
    <property type="term" value="P:L-kynurenine catabolic process"/>
    <property type="evidence" value="ECO:0007669"/>
    <property type="project" value="UniProtKB-UniRule"/>
</dbReference>
<feature type="binding site" evidence="4">
    <location>
        <position position="104"/>
    </location>
    <ligand>
        <name>pyridoxal 5'-phosphate</name>
        <dbReference type="ChEBI" id="CHEBI:597326"/>
    </ligand>
</feature>
<dbReference type="VEuPathDB" id="FungiDB:H310_07488"/>
<feature type="binding site" evidence="4">
    <location>
        <begin position="135"/>
        <end position="138"/>
    </location>
    <ligand>
        <name>pyridoxal 5'-phosphate</name>
        <dbReference type="ChEBI" id="CHEBI:597326"/>
    </ligand>
</feature>
<comment type="subunit">
    <text evidence="4 5">Homodimer.</text>
</comment>
<dbReference type="InterPro" id="IPR015422">
    <property type="entry name" value="PyrdxlP-dep_Trfase_small"/>
</dbReference>
<dbReference type="GO" id="GO:0030429">
    <property type="term" value="F:kynureninase activity"/>
    <property type="evidence" value="ECO:0007669"/>
    <property type="project" value="UniProtKB-UniRule"/>
</dbReference>
<evidence type="ECO:0000256" key="1">
    <source>
        <dbReference type="ARBA" id="ARBA00022642"/>
    </source>
</evidence>
<proteinExistence type="inferred from homology"/>
<dbReference type="InterPro" id="IPR010111">
    <property type="entry name" value="Kynureninase"/>
</dbReference>
<dbReference type="Gene3D" id="3.90.1150.10">
    <property type="entry name" value="Aspartate Aminotransferase, domain 1"/>
    <property type="match status" value="1"/>
</dbReference>
<dbReference type="HAMAP" id="MF_01970">
    <property type="entry name" value="Kynureninase"/>
    <property type="match status" value="1"/>
</dbReference>
<dbReference type="PANTHER" id="PTHR14084:SF0">
    <property type="entry name" value="KYNURENINASE"/>
    <property type="match status" value="1"/>
</dbReference>
<dbReference type="GO" id="GO:0030170">
    <property type="term" value="F:pyridoxal phosphate binding"/>
    <property type="evidence" value="ECO:0007669"/>
    <property type="project" value="UniProtKB-UniRule"/>
</dbReference>
<dbReference type="InterPro" id="IPR015424">
    <property type="entry name" value="PyrdxlP-dep_Trfase"/>
</dbReference>
<evidence type="ECO:0000259" key="6">
    <source>
        <dbReference type="Pfam" id="PF00266"/>
    </source>
</evidence>
<feature type="binding site" evidence="4">
    <location>
        <position position="208"/>
    </location>
    <ligand>
        <name>pyridoxal 5'-phosphate</name>
        <dbReference type="ChEBI" id="CHEBI:597326"/>
    </ligand>
</feature>
<dbReference type="GO" id="GO:0005737">
    <property type="term" value="C:cytoplasm"/>
    <property type="evidence" value="ECO:0007669"/>
    <property type="project" value="UniProtKB-SubCell"/>
</dbReference>
<dbReference type="EMBL" id="KI913965">
    <property type="protein sequence ID" value="ETW00058.1"/>
    <property type="molecule type" value="Genomic_DNA"/>
</dbReference>
<evidence type="ECO:0000256" key="5">
    <source>
        <dbReference type="PIRNR" id="PIRNR038800"/>
    </source>
</evidence>
<dbReference type="Pfam" id="PF22580">
    <property type="entry name" value="KYNU_C"/>
    <property type="match status" value="1"/>
</dbReference>
<dbReference type="Pfam" id="PF00266">
    <property type="entry name" value="Aminotran_5"/>
    <property type="match status" value="1"/>
</dbReference>
<feature type="binding site" evidence="4">
    <location>
        <position position="289"/>
    </location>
    <ligand>
        <name>pyridoxal 5'-phosphate</name>
        <dbReference type="ChEBI" id="CHEBI:597326"/>
    </ligand>
</feature>
<sequence>MANALLTREHAIHLDALDSLGSLRDQFQLPEGNIIYLDGNSLGFLPRATAPRLDQVVTQEWGQGLIRSWNNAGWIGLSRRIGDKIGSVLLGAGPGECVVTDSLSINLYKVLMAAVDLAIEKDPSRTVVLTDRDNFPSDLYIAQSVVSTRHGMQVLTVTPDALLTTPSHLSSSVAVLLLTPVDYRTGRLLDMPSLTAAAHAAGILVIWDLAHSAGAHPVDVHAMDADFVVGCGYKYLNGGPGAPAFVWVHPRLVHRCTQPLSGWLGHQNPFAFAPEYTPADGIQRFVSGTPSILALTALECGIDTLAAATPLGGMVALREKSLHLTSFFLELVDAWIIGHEGMETITVATPRDPQHRGSQVSLRHPTDAYAIVQALIARGVIGDFRAPDIMRFGFTPLYTRFVDVFDATAALVDVLRTEAYKDPAFQTRHTVT</sequence>
<feature type="binding site" evidence="4">
    <location>
        <position position="103"/>
    </location>
    <ligand>
        <name>pyridoxal 5'-phosphate</name>
        <dbReference type="ChEBI" id="CHEBI:597326"/>
    </ligand>
</feature>
<keyword evidence="2 4" id="KW-0378">Hydrolase</keyword>
<dbReference type="UniPathway" id="UPA00253">
    <property type="reaction ID" value="UER00329"/>
</dbReference>
<dbReference type="RefSeq" id="XP_008871083.1">
    <property type="nucleotide sequence ID" value="XM_008872861.1"/>
</dbReference>
<comment type="caution">
    <text evidence="4">Lacks conserved residue(s) required for the propagation of feature annotation.</text>
</comment>
<gene>
    <name evidence="4" type="primary">KYNU</name>
    <name evidence="7" type="ORF">H310_07488</name>
</gene>
<feature type="binding site" evidence="4">
    <location>
        <position position="211"/>
    </location>
    <ligand>
        <name>pyridoxal 5'-phosphate</name>
        <dbReference type="ChEBI" id="CHEBI:597326"/>
    </ligand>
</feature>
<dbReference type="GO" id="GO:0034354">
    <property type="term" value="P:'de novo' NAD+ biosynthetic process from L-tryptophan"/>
    <property type="evidence" value="ECO:0007669"/>
    <property type="project" value="UniProtKB-UniRule"/>
</dbReference>
<keyword evidence="1 4" id="KW-0662">Pyridine nucleotide biosynthesis</keyword>
<reference evidence="7" key="1">
    <citation type="submission" date="2013-12" db="EMBL/GenBank/DDBJ databases">
        <title>The Genome Sequence of Aphanomyces invadans NJM9701.</title>
        <authorList>
            <consortium name="The Broad Institute Genomics Platform"/>
            <person name="Russ C."/>
            <person name="Tyler B."/>
            <person name="van West P."/>
            <person name="Dieguez-Uribeondo J."/>
            <person name="Young S.K."/>
            <person name="Zeng Q."/>
            <person name="Gargeya S."/>
            <person name="Fitzgerald M."/>
            <person name="Abouelleil A."/>
            <person name="Alvarado L."/>
            <person name="Chapman S.B."/>
            <person name="Gainer-Dewar J."/>
            <person name="Goldberg J."/>
            <person name="Griggs A."/>
            <person name="Gujja S."/>
            <person name="Hansen M."/>
            <person name="Howarth C."/>
            <person name="Imamovic A."/>
            <person name="Ireland A."/>
            <person name="Larimer J."/>
            <person name="McCowan C."/>
            <person name="Murphy C."/>
            <person name="Pearson M."/>
            <person name="Poon T.W."/>
            <person name="Priest M."/>
            <person name="Roberts A."/>
            <person name="Saif S."/>
            <person name="Shea T."/>
            <person name="Sykes S."/>
            <person name="Wortman J."/>
            <person name="Nusbaum C."/>
            <person name="Birren B."/>
        </authorList>
    </citation>
    <scope>NUCLEOTIDE SEQUENCE [LARGE SCALE GENOMIC DNA]</scope>
    <source>
        <strain evidence="7">NJM9701</strain>
    </source>
</reference>
<organism evidence="7">
    <name type="scientific">Aphanomyces invadans</name>
    <dbReference type="NCBI Taxonomy" id="157072"/>
    <lineage>
        <taxon>Eukaryota</taxon>
        <taxon>Sar</taxon>
        <taxon>Stramenopiles</taxon>
        <taxon>Oomycota</taxon>
        <taxon>Saprolegniomycetes</taxon>
        <taxon>Saprolegniales</taxon>
        <taxon>Verrucalvaceae</taxon>
        <taxon>Aphanomyces</taxon>
    </lineage>
</organism>
<keyword evidence="3 4" id="KW-0663">Pyridoxal phosphate</keyword>
<dbReference type="NCBIfam" id="TIGR01814">
    <property type="entry name" value="kynureninase"/>
    <property type="match status" value="1"/>
</dbReference>
<dbReference type="EC" id="3.7.1.3" evidence="4 5"/>